<evidence type="ECO:0000313" key="1">
    <source>
        <dbReference type="EMBL" id="AKK72577.1"/>
    </source>
</evidence>
<dbReference type="STRING" id="1324352.OK18_07995"/>
<sequence length="65" mass="6978">MKKDQNKKVLNLKKETLVRLQEKQMKALIGAAEMSNNSGVCDNTIKVPIGGLGAVAASCCKRSCN</sequence>
<organism evidence="1 2">
    <name type="scientific">Chryseobacterium gallinarum</name>
    <dbReference type="NCBI Taxonomy" id="1324352"/>
    <lineage>
        <taxon>Bacteria</taxon>
        <taxon>Pseudomonadati</taxon>
        <taxon>Bacteroidota</taxon>
        <taxon>Flavobacteriia</taxon>
        <taxon>Flavobacteriales</taxon>
        <taxon>Weeksellaceae</taxon>
        <taxon>Chryseobacterium group</taxon>
        <taxon>Chryseobacterium</taxon>
    </lineage>
</organism>
<dbReference type="EMBL" id="CP009928">
    <property type="protein sequence ID" value="AKK72577.1"/>
    <property type="molecule type" value="Genomic_DNA"/>
</dbReference>
<dbReference type="AlphaFoldDB" id="A0A0G3M6C3"/>
<proteinExistence type="predicted"/>
<dbReference type="PATRIC" id="fig|1324352.5.peg.1676"/>
<gene>
    <name evidence="1" type="ORF">OK18_07995</name>
</gene>
<dbReference type="NCBIfam" id="NF038153">
    <property type="entry name" value="lant_leader_L1a"/>
    <property type="match status" value="1"/>
</dbReference>
<dbReference type="RefSeq" id="WP_053327671.1">
    <property type="nucleotide sequence ID" value="NZ_CP009928.1"/>
</dbReference>
<reference evidence="1 2" key="1">
    <citation type="submission" date="2014-11" db="EMBL/GenBank/DDBJ databases">
        <authorList>
            <person name="Park G.-S."/>
            <person name="Hong S.-J."/>
            <person name="Jung B.K."/>
            <person name="Khan A.R."/>
            <person name="Kwak Y."/>
            <person name="Shin J.-H."/>
        </authorList>
    </citation>
    <scope>NUCLEOTIDE SEQUENCE [LARGE SCALE GENOMIC DNA]</scope>
    <source>
        <strain evidence="1 2">DSM 27622</strain>
    </source>
</reference>
<accession>A0A0G3M6C3</accession>
<dbReference type="Proteomes" id="UP000035213">
    <property type="component" value="Chromosome"/>
</dbReference>
<protein>
    <submittedName>
        <fullName evidence="1">Uncharacterized protein</fullName>
    </submittedName>
</protein>
<name>A0A0G3M6C3_CHRGL</name>
<evidence type="ECO:0000313" key="2">
    <source>
        <dbReference type="Proteomes" id="UP000035213"/>
    </source>
</evidence>
<dbReference type="OrthoDB" id="1513174at2"/>
<dbReference type="KEGG" id="cgn:OK18_07995"/>
<dbReference type="InterPro" id="IPR058238">
    <property type="entry name" value="Lant_leader_dom"/>
</dbReference>